<sequence>MSPDIYFYIPTSFWPDQLPASSADNWSGFGLGIYAWTVQTYLKLHEAGVVCRLTDQLPDQGIVLFHANATRGCDMTPGPKRLLICMKAESPLCPQAQLHVVQNPCEASSVLGCYFMPHWPQPGLKPRLSERQDRFKTIAFLGHQNSLAAELMTPDWENQLKRRGLNWQPVINTNGWNDQQSIDTRWNDYQQIDAIVAVREFHRRRPRYRSKPATKLYNAWLAGVPAILGRERAYRAAGTTGIDYLEANSMAELLSCLDQLHQDKKLRQSLVKRGYRQGLKYTPEVITQRWRQFLDHVAIPAYSAWCEYALWQQTAQQWQGQVLNYCDRARQRLGI</sequence>
<organism evidence="1 2">
    <name type="scientific">Leptothoe spongobia TAU-MAC 1115</name>
    <dbReference type="NCBI Taxonomy" id="1967444"/>
    <lineage>
        <taxon>Bacteria</taxon>
        <taxon>Bacillati</taxon>
        <taxon>Cyanobacteriota</taxon>
        <taxon>Cyanophyceae</taxon>
        <taxon>Nodosilineales</taxon>
        <taxon>Cymatolegaceae</taxon>
        <taxon>Leptothoe</taxon>
        <taxon>Leptothoe spongobia</taxon>
    </lineage>
</organism>
<keyword evidence="2" id="KW-1185">Reference proteome</keyword>
<reference evidence="1" key="2">
    <citation type="journal article" date="2021" name="Mar. Drugs">
        <title>Genome Reduction and Secondary Metabolism of the Marine Sponge-Associated Cyanobacterium Leptothoe.</title>
        <authorList>
            <person name="Konstantinou D."/>
            <person name="Popin R.V."/>
            <person name="Fewer D.P."/>
            <person name="Sivonen K."/>
            <person name="Gkelis S."/>
        </authorList>
    </citation>
    <scope>NUCLEOTIDE SEQUENCE</scope>
    <source>
        <strain evidence="1">TAU-MAC 1115</strain>
    </source>
</reference>
<comment type="caution">
    <text evidence="1">The sequence shown here is derived from an EMBL/GenBank/DDBJ whole genome shotgun (WGS) entry which is preliminary data.</text>
</comment>
<dbReference type="RefSeq" id="WP_215609132.1">
    <property type="nucleotide sequence ID" value="NZ_JADOES010000020.1"/>
</dbReference>
<reference evidence="1" key="1">
    <citation type="submission" date="2020-11" db="EMBL/GenBank/DDBJ databases">
        <authorList>
            <person name="Konstantinou D."/>
            <person name="Gkelis S."/>
            <person name="Popin R."/>
            <person name="Fewer D."/>
            <person name="Sivonen K."/>
        </authorList>
    </citation>
    <scope>NUCLEOTIDE SEQUENCE</scope>
    <source>
        <strain evidence="1">TAU-MAC 1115</strain>
    </source>
</reference>
<accession>A0A947DGC9</accession>
<dbReference type="AlphaFoldDB" id="A0A947DGC9"/>
<proteinExistence type="predicted"/>
<protein>
    <submittedName>
        <fullName evidence="1">Glycosyltransferase family 1 protein</fullName>
    </submittedName>
</protein>
<dbReference type="Proteomes" id="UP000717364">
    <property type="component" value="Unassembled WGS sequence"/>
</dbReference>
<evidence type="ECO:0000313" key="2">
    <source>
        <dbReference type="Proteomes" id="UP000717364"/>
    </source>
</evidence>
<dbReference type="EMBL" id="JADOES010000020">
    <property type="protein sequence ID" value="MBT9316068.1"/>
    <property type="molecule type" value="Genomic_DNA"/>
</dbReference>
<evidence type="ECO:0000313" key="1">
    <source>
        <dbReference type="EMBL" id="MBT9316068.1"/>
    </source>
</evidence>
<gene>
    <name evidence="1" type="ORF">IXB50_11620</name>
</gene>
<name>A0A947DGC9_9CYAN</name>